<evidence type="ECO:0000313" key="2">
    <source>
        <dbReference type="Proteomes" id="UP001320706"/>
    </source>
</evidence>
<reference evidence="1" key="1">
    <citation type="submission" date="2024-02" db="EMBL/GenBank/DDBJ databases">
        <title>Metagenome Assembled Genome of Zalaria obscura JY119.</title>
        <authorList>
            <person name="Vighnesh L."/>
            <person name="Jagadeeshwari U."/>
            <person name="Venkata Ramana C."/>
            <person name="Sasikala C."/>
        </authorList>
    </citation>
    <scope>NUCLEOTIDE SEQUENCE</scope>
    <source>
        <strain evidence="1">JY119</strain>
    </source>
</reference>
<organism evidence="1 2">
    <name type="scientific">Zalaria obscura</name>
    <dbReference type="NCBI Taxonomy" id="2024903"/>
    <lineage>
        <taxon>Eukaryota</taxon>
        <taxon>Fungi</taxon>
        <taxon>Dikarya</taxon>
        <taxon>Ascomycota</taxon>
        <taxon>Pezizomycotina</taxon>
        <taxon>Dothideomycetes</taxon>
        <taxon>Dothideomycetidae</taxon>
        <taxon>Dothideales</taxon>
        <taxon>Zalariaceae</taxon>
        <taxon>Zalaria</taxon>
    </lineage>
</organism>
<accession>A0ACC3S3F9</accession>
<proteinExistence type="predicted"/>
<name>A0ACC3S3F9_9PEZI</name>
<sequence length="177" mass="19421">MRNGGTCTPVEANPADVTASSSLYSLAEFLALEPSPPIREVSHDSQLVGGETADNDTLSASTSSDGGVDIAGFFDLPEDRSELNFENGAENIEPYIEVNDWTVLLPDMAEMFGEPGDSQSASPKMGPGWETEPVWLREVSWDDIFPKKPSKAWFPWHERASEEDDGYMVLEASDAWM</sequence>
<gene>
    <name evidence="1" type="ORF">M8818_007525</name>
</gene>
<comment type="caution">
    <text evidence="1">The sequence shown here is derived from an EMBL/GenBank/DDBJ whole genome shotgun (WGS) entry which is preliminary data.</text>
</comment>
<protein>
    <submittedName>
        <fullName evidence="1">Uncharacterized protein</fullName>
    </submittedName>
</protein>
<evidence type="ECO:0000313" key="1">
    <source>
        <dbReference type="EMBL" id="KAK8194336.1"/>
    </source>
</evidence>
<dbReference type="Proteomes" id="UP001320706">
    <property type="component" value="Unassembled WGS sequence"/>
</dbReference>
<keyword evidence="2" id="KW-1185">Reference proteome</keyword>
<dbReference type="EMBL" id="JAMKPW020000043">
    <property type="protein sequence ID" value="KAK8194336.1"/>
    <property type="molecule type" value="Genomic_DNA"/>
</dbReference>